<dbReference type="PROSITE" id="PS50949">
    <property type="entry name" value="HTH_GNTR"/>
    <property type="match status" value="1"/>
</dbReference>
<feature type="domain" description="HTH gntR-type" evidence="4">
    <location>
        <begin position="28"/>
        <end position="96"/>
    </location>
</feature>
<dbReference type="PANTHER" id="PTHR44846:SF1">
    <property type="entry name" value="MANNOSYL-D-GLYCERATE TRANSPORT_METABOLISM SYSTEM REPRESSOR MNGR-RELATED"/>
    <property type="match status" value="1"/>
</dbReference>
<dbReference type="EMBL" id="JAUSUR010000009">
    <property type="protein sequence ID" value="MDQ0363175.1"/>
    <property type="molecule type" value="Genomic_DNA"/>
</dbReference>
<keyword evidence="1" id="KW-0805">Transcription regulation</keyword>
<name>A0ABU0E8G6_9FIRM</name>
<keyword evidence="2" id="KW-0238">DNA-binding</keyword>
<gene>
    <name evidence="5" type="ORF">J2S15_003936</name>
</gene>
<dbReference type="InterPro" id="IPR036388">
    <property type="entry name" value="WH-like_DNA-bd_sf"/>
</dbReference>
<evidence type="ECO:0000313" key="6">
    <source>
        <dbReference type="Proteomes" id="UP001230220"/>
    </source>
</evidence>
<evidence type="ECO:0000259" key="4">
    <source>
        <dbReference type="PROSITE" id="PS50949"/>
    </source>
</evidence>
<dbReference type="InterPro" id="IPR036390">
    <property type="entry name" value="WH_DNA-bd_sf"/>
</dbReference>
<keyword evidence="6" id="KW-1185">Reference proteome</keyword>
<proteinExistence type="predicted"/>
<dbReference type="CDD" id="cd07377">
    <property type="entry name" value="WHTH_GntR"/>
    <property type="match status" value="1"/>
</dbReference>
<reference evidence="5 6" key="1">
    <citation type="submission" date="2023-07" db="EMBL/GenBank/DDBJ databases">
        <title>Genomic Encyclopedia of Type Strains, Phase IV (KMG-IV): sequencing the most valuable type-strain genomes for metagenomic binning, comparative biology and taxonomic classification.</title>
        <authorList>
            <person name="Goeker M."/>
        </authorList>
    </citation>
    <scope>NUCLEOTIDE SEQUENCE [LARGE SCALE GENOMIC DNA]</scope>
    <source>
        <strain evidence="5 6">DSM 16784</strain>
    </source>
</reference>
<dbReference type="Gene3D" id="1.10.10.10">
    <property type="entry name" value="Winged helix-like DNA-binding domain superfamily/Winged helix DNA-binding domain"/>
    <property type="match status" value="1"/>
</dbReference>
<dbReference type="PRINTS" id="PR00035">
    <property type="entry name" value="HTHGNTR"/>
</dbReference>
<dbReference type="RefSeq" id="WP_307411876.1">
    <property type="nucleotide sequence ID" value="NZ_JAUSUR010000009.1"/>
</dbReference>
<dbReference type="Pfam" id="PF00392">
    <property type="entry name" value="GntR"/>
    <property type="match status" value="1"/>
</dbReference>
<dbReference type="SUPFAM" id="SSF46785">
    <property type="entry name" value="Winged helix' DNA-binding domain"/>
    <property type="match status" value="1"/>
</dbReference>
<keyword evidence="3" id="KW-0804">Transcription</keyword>
<evidence type="ECO:0000313" key="5">
    <source>
        <dbReference type="EMBL" id="MDQ0363175.1"/>
    </source>
</evidence>
<accession>A0ABU0E8G6</accession>
<dbReference type="InterPro" id="IPR028978">
    <property type="entry name" value="Chorismate_lyase_/UTRA_dom_sf"/>
</dbReference>
<sequence>MKLLTTGYNQLYIKSRGGNTVKNENDKLPIYYKLAKKIEENIEKGIWRKGEPIPSERELIKIYNVSRITVRNAIDELVKQGKLEKIQGKGTFVLGKSIVQNLGNLYSFTREMEKQGKISSTKVLNISIMKASLKLALHLGIKENDEVIYIERLRCADKEPIMIDRSYFSKEKFGFLLDIDLTKKSLYKTLENEYGVYINKAIETFSGCMLTDEESEKLGCAKHQYGLLVKRTSFMDEKVVCYSTTVASGDTFEFTIKLEI</sequence>
<organism evidence="5 6">
    <name type="scientific">Breznakia pachnodae</name>
    <dbReference type="NCBI Taxonomy" id="265178"/>
    <lineage>
        <taxon>Bacteria</taxon>
        <taxon>Bacillati</taxon>
        <taxon>Bacillota</taxon>
        <taxon>Erysipelotrichia</taxon>
        <taxon>Erysipelotrichales</taxon>
        <taxon>Erysipelotrichaceae</taxon>
        <taxon>Breznakia</taxon>
    </lineage>
</organism>
<dbReference type="InterPro" id="IPR050679">
    <property type="entry name" value="Bact_HTH_transcr_reg"/>
</dbReference>
<dbReference type="Pfam" id="PF07702">
    <property type="entry name" value="UTRA"/>
    <property type="match status" value="1"/>
</dbReference>
<protein>
    <submittedName>
        <fullName evidence="5">GntR family transcriptional regulator</fullName>
    </submittedName>
</protein>
<comment type="caution">
    <text evidence="5">The sequence shown here is derived from an EMBL/GenBank/DDBJ whole genome shotgun (WGS) entry which is preliminary data.</text>
</comment>
<evidence type="ECO:0000256" key="2">
    <source>
        <dbReference type="ARBA" id="ARBA00023125"/>
    </source>
</evidence>
<dbReference type="SMART" id="SM00345">
    <property type="entry name" value="HTH_GNTR"/>
    <property type="match status" value="1"/>
</dbReference>
<evidence type="ECO:0000256" key="1">
    <source>
        <dbReference type="ARBA" id="ARBA00023015"/>
    </source>
</evidence>
<dbReference type="Gene3D" id="3.40.1410.10">
    <property type="entry name" value="Chorismate lyase-like"/>
    <property type="match status" value="1"/>
</dbReference>
<dbReference type="SMART" id="SM00866">
    <property type="entry name" value="UTRA"/>
    <property type="match status" value="1"/>
</dbReference>
<dbReference type="InterPro" id="IPR000524">
    <property type="entry name" value="Tscrpt_reg_HTH_GntR"/>
</dbReference>
<dbReference type="PANTHER" id="PTHR44846">
    <property type="entry name" value="MANNOSYL-D-GLYCERATE TRANSPORT/METABOLISM SYSTEM REPRESSOR MNGR-RELATED"/>
    <property type="match status" value="1"/>
</dbReference>
<dbReference type="InterPro" id="IPR011663">
    <property type="entry name" value="UTRA"/>
</dbReference>
<evidence type="ECO:0000256" key="3">
    <source>
        <dbReference type="ARBA" id="ARBA00023163"/>
    </source>
</evidence>
<dbReference type="SUPFAM" id="SSF64288">
    <property type="entry name" value="Chorismate lyase-like"/>
    <property type="match status" value="1"/>
</dbReference>
<dbReference type="Proteomes" id="UP001230220">
    <property type="component" value="Unassembled WGS sequence"/>
</dbReference>